<dbReference type="InterPro" id="IPR000477">
    <property type="entry name" value="RT_dom"/>
</dbReference>
<dbReference type="FunFam" id="3.30.70.270:FF:000020">
    <property type="entry name" value="Transposon Tf2-6 polyprotein-like Protein"/>
    <property type="match status" value="1"/>
</dbReference>
<name>A0A8T3BW30_DENNO</name>
<comment type="caution">
    <text evidence="2">The sequence shown here is derived from an EMBL/GenBank/DDBJ whole genome shotgun (WGS) entry which is preliminary data.</text>
</comment>
<dbReference type="AlphaFoldDB" id="A0A8T3BW30"/>
<dbReference type="Pfam" id="PF00078">
    <property type="entry name" value="RVT_1"/>
    <property type="match status" value="1"/>
</dbReference>
<dbReference type="InterPro" id="IPR051320">
    <property type="entry name" value="Viral_Replic_Matur_Polypro"/>
</dbReference>
<dbReference type="Proteomes" id="UP000829196">
    <property type="component" value="Unassembled WGS sequence"/>
</dbReference>
<dbReference type="OrthoDB" id="783906at2759"/>
<dbReference type="Gene3D" id="3.30.70.270">
    <property type="match status" value="2"/>
</dbReference>
<organism evidence="2 3">
    <name type="scientific">Dendrobium nobile</name>
    <name type="common">Orchid</name>
    <dbReference type="NCBI Taxonomy" id="94219"/>
    <lineage>
        <taxon>Eukaryota</taxon>
        <taxon>Viridiplantae</taxon>
        <taxon>Streptophyta</taxon>
        <taxon>Embryophyta</taxon>
        <taxon>Tracheophyta</taxon>
        <taxon>Spermatophyta</taxon>
        <taxon>Magnoliopsida</taxon>
        <taxon>Liliopsida</taxon>
        <taxon>Asparagales</taxon>
        <taxon>Orchidaceae</taxon>
        <taxon>Epidendroideae</taxon>
        <taxon>Malaxideae</taxon>
        <taxon>Dendrobiinae</taxon>
        <taxon>Dendrobium</taxon>
    </lineage>
</organism>
<feature type="domain" description="Reverse transcriptase" evidence="1">
    <location>
        <begin position="1"/>
        <end position="54"/>
    </location>
</feature>
<evidence type="ECO:0000313" key="3">
    <source>
        <dbReference type="Proteomes" id="UP000829196"/>
    </source>
</evidence>
<gene>
    <name evidence="2" type="ORF">KFK09_007065</name>
</gene>
<accession>A0A8T3BW30</accession>
<dbReference type="SMR" id="A0A8T3BW30"/>
<protein>
    <recommendedName>
        <fullName evidence="1">Reverse transcriptase domain-containing protein</fullName>
    </recommendedName>
</protein>
<evidence type="ECO:0000259" key="1">
    <source>
        <dbReference type="Pfam" id="PF00078"/>
    </source>
</evidence>
<dbReference type="PANTHER" id="PTHR33064">
    <property type="entry name" value="POL PROTEIN"/>
    <property type="match status" value="1"/>
</dbReference>
<sequence>MPFGLSNAPSTFMRVMSQVLRPFMGKFVGVYFDDILIYTQGVSADPEKVRAIVKWPIPQNIREVRSFHGLATFYGRLIRNFNTIVSPITDCLKKGDFHWTLAATRAFDEIKQKMVEAPVM</sequence>
<dbReference type="SUPFAM" id="SSF56672">
    <property type="entry name" value="DNA/RNA polymerases"/>
    <property type="match status" value="1"/>
</dbReference>
<evidence type="ECO:0000313" key="2">
    <source>
        <dbReference type="EMBL" id="KAI0519614.1"/>
    </source>
</evidence>
<dbReference type="PANTHER" id="PTHR33064:SF37">
    <property type="entry name" value="RIBONUCLEASE H"/>
    <property type="match status" value="1"/>
</dbReference>
<proteinExistence type="predicted"/>
<dbReference type="InterPro" id="IPR043128">
    <property type="entry name" value="Rev_trsase/Diguanyl_cyclase"/>
</dbReference>
<dbReference type="EMBL" id="JAGYWB010000006">
    <property type="protein sequence ID" value="KAI0519614.1"/>
    <property type="molecule type" value="Genomic_DNA"/>
</dbReference>
<reference evidence="2" key="1">
    <citation type="journal article" date="2022" name="Front. Genet.">
        <title>Chromosome-Scale Assembly of the Dendrobium nobile Genome Provides Insights Into the Molecular Mechanism of the Biosynthesis of the Medicinal Active Ingredient of Dendrobium.</title>
        <authorList>
            <person name="Xu Q."/>
            <person name="Niu S.-C."/>
            <person name="Li K.-L."/>
            <person name="Zheng P.-J."/>
            <person name="Zhang X.-J."/>
            <person name="Jia Y."/>
            <person name="Liu Y."/>
            <person name="Niu Y.-X."/>
            <person name="Yu L.-H."/>
            <person name="Chen D.-F."/>
            <person name="Zhang G.-Q."/>
        </authorList>
    </citation>
    <scope>NUCLEOTIDE SEQUENCE</scope>
    <source>
        <tissue evidence="2">Leaf</tissue>
    </source>
</reference>
<dbReference type="InterPro" id="IPR043502">
    <property type="entry name" value="DNA/RNA_pol_sf"/>
</dbReference>
<keyword evidence="3" id="KW-1185">Reference proteome</keyword>